<gene>
    <name evidence="1" type="ORF">DI586_10885</name>
</gene>
<evidence type="ECO:0000313" key="2">
    <source>
        <dbReference type="Proteomes" id="UP000249739"/>
    </source>
</evidence>
<evidence type="ECO:0000313" key="1">
    <source>
        <dbReference type="EMBL" id="PZP53562.1"/>
    </source>
</evidence>
<protein>
    <submittedName>
        <fullName evidence="1">Uncharacterized protein</fullName>
    </submittedName>
</protein>
<name>A0A2W5HDG8_9BACT</name>
<dbReference type="EMBL" id="QFOT01000175">
    <property type="protein sequence ID" value="PZP53562.1"/>
    <property type="molecule type" value="Genomic_DNA"/>
</dbReference>
<comment type="caution">
    <text evidence="1">The sequence shown here is derived from an EMBL/GenBank/DDBJ whole genome shotgun (WGS) entry which is preliminary data.</text>
</comment>
<reference evidence="1 2" key="1">
    <citation type="submission" date="2017-08" db="EMBL/GenBank/DDBJ databases">
        <title>Infants hospitalized years apart are colonized by the same room-sourced microbial strains.</title>
        <authorList>
            <person name="Brooks B."/>
            <person name="Olm M.R."/>
            <person name="Firek B.A."/>
            <person name="Baker R."/>
            <person name="Thomas B.C."/>
            <person name="Morowitz M.J."/>
            <person name="Banfield J.F."/>
        </authorList>
    </citation>
    <scope>NUCLEOTIDE SEQUENCE [LARGE SCALE GENOMIC DNA]</scope>
    <source>
        <strain evidence="1">S2_006_000_R2_64</strain>
    </source>
</reference>
<dbReference type="Proteomes" id="UP000249739">
    <property type="component" value="Unassembled WGS sequence"/>
</dbReference>
<proteinExistence type="predicted"/>
<organism evidence="1 2">
    <name type="scientific">Micavibrio aeruginosavorus</name>
    <dbReference type="NCBI Taxonomy" id="349221"/>
    <lineage>
        <taxon>Bacteria</taxon>
        <taxon>Pseudomonadati</taxon>
        <taxon>Bdellovibrionota</taxon>
        <taxon>Bdellovibrionia</taxon>
        <taxon>Bdellovibrionales</taxon>
        <taxon>Pseudobdellovibrionaceae</taxon>
        <taxon>Micavibrio</taxon>
    </lineage>
</organism>
<dbReference type="AlphaFoldDB" id="A0A2W5HDG8"/>
<sequence length="308" mass="35330">MRLPATKPYVLIDLCDEEDPTRGDCNAYRNLGRLFAEKTGKEWVCVEDNDRCRTILGQRGLPDTVFSFKNRPEYNDTYHVYEFNENLSYYANSNVEEELVSHHVTARLLEEERHKFKERYPDNGNRLIALMNIEYDKPSQEKTAEKLADMIAASDNPKTTIFVCGIWRTERLAQIDMLHHLKSSIEARNMTQDVEILSYSMSRDFNERASQYNPYLGLIASADHFVILGHSMSIVSECLMSGKTLMLINNHNHDRLIDQGLCDRLTAINPSNGFPTRSIEPVNITSAVVDGLIRHYRMHEAAKAPQPS</sequence>
<accession>A0A2W5HDG8</accession>